<comment type="subcellular location">
    <subcellularLocation>
        <location evidence="1">Membrane</location>
    </subcellularLocation>
</comment>
<dbReference type="PROSITE" id="PS50836">
    <property type="entry name" value="DOMON"/>
    <property type="match status" value="1"/>
</dbReference>
<reference evidence="9 10" key="2">
    <citation type="submission" date="2020-07" db="EMBL/GenBank/DDBJ databases">
        <title>Genome assembly of wild tea tree DASZ reveals pedigree and selection history of tea varieties.</title>
        <authorList>
            <person name="Zhang W."/>
        </authorList>
    </citation>
    <scope>NUCLEOTIDE SEQUENCE [LARGE SCALE GENOMIC DNA]</scope>
    <source>
        <strain evidence="10">cv. G240</strain>
        <tissue evidence="9">Leaf</tissue>
    </source>
</reference>
<evidence type="ECO:0000256" key="1">
    <source>
        <dbReference type="ARBA" id="ARBA00004370"/>
    </source>
</evidence>
<keyword evidence="4" id="KW-0249">Electron transport</keyword>
<evidence type="ECO:0000256" key="3">
    <source>
        <dbReference type="ARBA" id="ARBA00022729"/>
    </source>
</evidence>
<keyword evidence="3 7" id="KW-0732">Signal</keyword>
<keyword evidence="5" id="KW-0472">Membrane</keyword>
<feature type="signal peptide" evidence="7">
    <location>
        <begin position="1"/>
        <end position="25"/>
    </location>
</feature>
<comment type="caution">
    <text evidence="9">The sequence shown here is derived from an EMBL/GenBank/DDBJ whole genome shotgun (WGS) entry which is preliminary data.</text>
</comment>
<evidence type="ECO:0000313" key="10">
    <source>
        <dbReference type="Proteomes" id="UP000593564"/>
    </source>
</evidence>
<dbReference type="InterPro" id="IPR005018">
    <property type="entry name" value="DOMON_domain"/>
</dbReference>
<dbReference type="GO" id="GO:0016020">
    <property type="term" value="C:membrane"/>
    <property type="evidence" value="ECO:0007669"/>
    <property type="project" value="UniProtKB-SubCell"/>
</dbReference>
<dbReference type="PANTHER" id="PTHR23130:SF157">
    <property type="entry name" value="AUXIN-INDUCED IN ROOT CULTURES PROTEIN 12"/>
    <property type="match status" value="1"/>
</dbReference>
<keyword evidence="10" id="KW-1185">Reference proteome</keyword>
<evidence type="ECO:0000256" key="4">
    <source>
        <dbReference type="ARBA" id="ARBA00022982"/>
    </source>
</evidence>
<sequence length="257" mass="26744">MAGLQLPALVLGVSVMVMLISPSHSLTCTSQNFTNSKLYTNCTDLPSLRAYLHWTYNPTNSSLSIAFIAPPAKPDGWIAWALNPTGAGMAGAQALVAFKQSNGSMSVNTYNISSYSSIVQSKIAFEVPDKSAEYSNGTMKIFATLTLPANSSSMNQVWQVGGSVTNGFPDKHEFQPANLNAKATLDLVKATSQSNGTTPAGTTSRTDSPAPSPTSGTTTPGGSGGSGSADSGAISMIGNRNFVFFVICFVASFVLGF</sequence>
<dbReference type="PANTHER" id="PTHR23130">
    <property type="entry name" value="CYTOCHROME B561 AND DOMON DOMAIN-CONTAINING PROTEIN"/>
    <property type="match status" value="1"/>
</dbReference>
<name>A0A7J7FUC8_CAMSI</name>
<dbReference type="EMBL" id="JACBKZ010000015">
    <property type="protein sequence ID" value="KAF5930636.1"/>
    <property type="molecule type" value="Genomic_DNA"/>
</dbReference>
<proteinExistence type="predicted"/>
<keyword evidence="2" id="KW-0813">Transport</keyword>
<evidence type="ECO:0000313" key="9">
    <source>
        <dbReference type="EMBL" id="KAF5930636.1"/>
    </source>
</evidence>
<gene>
    <name evidence="9" type="ORF">HYC85_031509</name>
</gene>
<dbReference type="Pfam" id="PF04526">
    <property type="entry name" value="DUF568"/>
    <property type="match status" value="1"/>
</dbReference>
<evidence type="ECO:0000256" key="5">
    <source>
        <dbReference type="ARBA" id="ARBA00023136"/>
    </source>
</evidence>
<protein>
    <recommendedName>
        <fullName evidence="8">DOMON domain-containing protein</fullName>
    </recommendedName>
</protein>
<feature type="domain" description="DOMON" evidence="8">
    <location>
        <begin position="48"/>
        <end position="161"/>
    </location>
</feature>
<evidence type="ECO:0000256" key="6">
    <source>
        <dbReference type="SAM" id="MobiDB-lite"/>
    </source>
</evidence>
<dbReference type="InterPro" id="IPR045265">
    <property type="entry name" value="AIR12_DOMON"/>
</dbReference>
<dbReference type="Proteomes" id="UP000593564">
    <property type="component" value="Unassembled WGS sequence"/>
</dbReference>
<feature type="compositionally biased region" description="Low complexity" evidence="6">
    <location>
        <begin position="206"/>
        <end position="218"/>
    </location>
</feature>
<feature type="chain" id="PRO_5029462308" description="DOMON domain-containing protein" evidence="7">
    <location>
        <begin position="26"/>
        <end position="257"/>
    </location>
</feature>
<feature type="region of interest" description="Disordered" evidence="6">
    <location>
        <begin position="192"/>
        <end position="229"/>
    </location>
</feature>
<dbReference type="CDD" id="cd09629">
    <property type="entry name" value="DOMON_CIL1_like"/>
    <property type="match status" value="1"/>
</dbReference>
<accession>A0A7J7FUC8</accession>
<reference evidence="10" key="1">
    <citation type="journal article" date="2020" name="Nat. Commun.">
        <title>Genome assembly of wild tea tree DASZ reveals pedigree and selection history of tea varieties.</title>
        <authorList>
            <person name="Zhang W."/>
            <person name="Zhang Y."/>
            <person name="Qiu H."/>
            <person name="Guo Y."/>
            <person name="Wan H."/>
            <person name="Zhang X."/>
            <person name="Scossa F."/>
            <person name="Alseekh S."/>
            <person name="Zhang Q."/>
            <person name="Wang P."/>
            <person name="Xu L."/>
            <person name="Schmidt M.H."/>
            <person name="Jia X."/>
            <person name="Li D."/>
            <person name="Zhu A."/>
            <person name="Guo F."/>
            <person name="Chen W."/>
            <person name="Ni D."/>
            <person name="Usadel B."/>
            <person name="Fernie A.R."/>
            <person name="Wen W."/>
        </authorList>
    </citation>
    <scope>NUCLEOTIDE SEQUENCE [LARGE SCALE GENOMIC DNA]</scope>
    <source>
        <strain evidence="10">cv. G240</strain>
    </source>
</reference>
<evidence type="ECO:0000256" key="7">
    <source>
        <dbReference type="SAM" id="SignalP"/>
    </source>
</evidence>
<dbReference type="AlphaFoldDB" id="A0A7J7FUC8"/>
<organism evidence="9 10">
    <name type="scientific">Camellia sinensis</name>
    <name type="common">Tea plant</name>
    <name type="synonym">Thea sinensis</name>
    <dbReference type="NCBI Taxonomy" id="4442"/>
    <lineage>
        <taxon>Eukaryota</taxon>
        <taxon>Viridiplantae</taxon>
        <taxon>Streptophyta</taxon>
        <taxon>Embryophyta</taxon>
        <taxon>Tracheophyta</taxon>
        <taxon>Spermatophyta</taxon>
        <taxon>Magnoliopsida</taxon>
        <taxon>eudicotyledons</taxon>
        <taxon>Gunneridae</taxon>
        <taxon>Pentapetalae</taxon>
        <taxon>asterids</taxon>
        <taxon>Ericales</taxon>
        <taxon>Theaceae</taxon>
        <taxon>Camellia</taxon>
    </lineage>
</organism>
<evidence type="ECO:0000256" key="2">
    <source>
        <dbReference type="ARBA" id="ARBA00022448"/>
    </source>
</evidence>
<feature type="compositionally biased region" description="Polar residues" evidence="6">
    <location>
        <begin position="192"/>
        <end position="205"/>
    </location>
</feature>
<evidence type="ECO:0000259" key="8">
    <source>
        <dbReference type="PROSITE" id="PS50836"/>
    </source>
</evidence>